<feature type="compositionally biased region" description="Polar residues" evidence="2">
    <location>
        <begin position="62"/>
        <end position="74"/>
    </location>
</feature>
<evidence type="ECO:0000256" key="2">
    <source>
        <dbReference type="SAM" id="MobiDB-lite"/>
    </source>
</evidence>
<dbReference type="GO" id="GO:0006355">
    <property type="term" value="P:regulation of DNA-templated transcription"/>
    <property type="evidence" value="ECO:0007669"/>
    <property type="project" value="InterPro"/>
</dbReference>
<evidence type="ECO:0000256" key="3">
    <source>
        <dbReference type="SAM" id="SignalP"/>
    </source>
</evidence>
<name>A0A7J6DKI8_CANSA</name>
<feature type="compositionally biased region" description="Acidic residues" evidence="2">
    <location>
        <begin position="23"/>
        <end position="34"/>
    </location>
</feature>
<dbReference type="InterPro" id="IPR007592">
    <property type="entry name" value="GEBP"/>
</dbReference>
<dbReference type="PANTHER" id="PTHR31662:SF1">
    <property type="entry name" value="OS01G0249900 PROTEIN"/>
    <property type="match status" value="1"/>
</dbReference>
<feature type="compositionally biased region" description="Basic and acidic residues" evidence="2">
    <location>
        <begin position="35"/>
        <end position="51"/>
    </location>
</feature>
<evidence type="ECO:0000313" key="6">
    <source>
        <dbReference type="Proteomes" id="UP000583929"/>
    </source>
</evidence>
<keyword evidence="3" id="KW-0732">Signal</keyword>
<organism evidence="5 6">
    <name type="scientific">Cannabis sativa</name>
    <name type="common">Hemp</name>
    <name type="synonym">Marijuana</name>
    <dbReference type="NCBI Taxonomy" id="3483"/>
    <lineage>
        <taxon>Eukaryota</taxon>
        <taxon>Viridiplantae</taxon>
        <taxon>Streptophyta</taxon>
        <taxon>Embryophyta</taxon>
        <taxon>Tracheophyta</taxon>
        <taxon>Spermatophyta</taxon>
        <taxon>Magnoliopsida</taxon>
        <taxon>eudicotyledons</taxon>
        <taxon>Gunneridae</taxon>
        <taxon>Pentapetalae</taxon>
        <taxon>rosids</taxon>
        <taxon>fabids</taxon>
        <taxon>Rosales</taxon>
        <taxon>Cannabaceae</taxon>
        <taxon>Cannabis</taxon>
    </lineage>
</organism>
<evidence type="ECO:0000259" key="4">
    <source>
        <dbReference type="Pfam" id="PF04504"/>
    </source>
</evidence>
<proteinExistence type="inferred from homology"/>
<evidence type="ECO:0000256" key="1">
    <source>
        <dbReference type="ARBA" id="ARBA00010820"/>
    </source>
</evidence>
<dbReference type="Proteomes" id="UP000583929">
    <property type="component" value="Unassembled WGS sequence"/>
</dbReference>
<feature type="chain" id="PRO_5029591118" description="Glabrous enhancer-binding protein-like DBD domain-containing protein" evidence="3">
    <location>
        <begin position="21"/>
        <end position="287"/>
    </location>
</feature>
<comment type="caution">
    <text evidence="5">The sequence shown here is derived from an EMBL/GenBank/DDBJ whole genome shotgun (WGS) entry which is preliminary data.</text>
</comment>
<gene>
    <name evidence="5" type="ORF">G4B88_005671</name>
</gene>
<feature type="signal peptide" evidence="3">
    <location>
        <begin position="1"/>
        <end position="20"/>
    </location>
</feature>
<feature type="domain" description="Glabrous enhancer-binding protein-like DBD" evidence="4">
    <location>
        <begin position="101"/>
        <end position="197"/>
    </location>
</feature>
<dbReference type="Pfam" id="PF04504">
    <property type="entry name" value="GeBP-like_DBD"/>
    <property type="match status" value="1"/>
</dbReference>
<reference evidence="5 6" key="1">
    <citation type="journal article" date="2020" name="bioRxiv">
        <title>Sequence and annotation of 42 cannabis genomes reveals extensive copy number variation in cannabinoid synthesis and pathogen resistance genes.</title>
        <authorList>
            <person name="Mckernan K.J."/>
            <person name="Helbert Y."/>
            <person name="Kane L.T."/>
            <person name="Ebling H."/>
            <person name="Zhang L."/>
            <person name="Liu B."/>
            <person name="Eaton Z."/>
            <person name="Mclaughlin S."/>
            <person name="Kingan S."/>
            <person name="Baybayan P."/>
            <person name="Concepcion G."/>
            <person name="Jordan M."/>
            <person name="Riva A."/>
            <person name="Barbazuk W."/>
            <person name="Harkins T."/>
        </authorList>
    </citation>
    <scope>NUCLEOTIDE SEQUENCE [LARGE SCALE GENOMIC DNA]</scope>
    <source>
        <strain evidence="6">cv. Jamaican Lion 4</strain>
        <tissue evidence="5">Leaf</tissue>
    </source>
</reference>
<sequence length="287" mass="33233">MTWPLVSWLLSSSSSSSTSSSEYDNEDIFDEPDINDPKSTNDDDDHDHNQEDDYDGVDSVTVAVTRNADPSFSTSKRRRTDDDDDDYYPNAAAAKKVNLQKRVWSEEDEIELLQSFLDYTVTRKLGPHRRTANSFYNDRVKPELRGRFNQNQLADKLRRMRRKYQITFSKLKNSGVDFRFRNPHERGIFEISQKIWSGRGGGGSGSNDQMLSQQDYEIEKWILKTASFEEEEEEEMGDEKWREEKIRGLEIYSKRLESIQTHIKAALEKLRKGPTITIVDEAAPADV</sequence>
<dbReference type="GO" id="GO:0005634">
    <property type="term" value="C:nucleus"/>
    <property type="evidence" value="ECO:0007669"/>
    <property type="project" value="TreeGrafter"/>
</dbReference>
<feature type="compositionally biased region" description="Low complexity" evidence="2">
    <location>
        <begin position="11"/>
        <end position="21"/>
    </location>
</feature>
<dbReference type="PANTHER" id="PTHR31662">
    <property type="entry name" value="BNAANNG10740D PROTEIN-RELATED"/>
    <property type="match status" value="1"/>
</dbReference>
<keyword evidence="6" id="KW-1185">Reference proteome</keyword>
<accession>A0A7J6DKI8</accession>
<dbReference type="AlphaFoldDB" id="A0A7J6DKI8"/>
<evidence type="ECO:0000313" key="5">
    <source>
        <dbReference type="EMBL" id="KAF4346615.1"/>
    </source>
</evidence>
<feature type="region of interest" description="Disordered" evidence="2">
    <location>
        <begin position="1"/>
        <end position="87"/>
    </location>
</feature>
<comment type="similarity">
    <text evidence="1">Belongs to the GeBP family.</text>
</comment>
<dbReference type="InterPro" id="IPR053932">
    <property type="entry name" value="GeBP-like_DBD"/>
</dbReference>
<protein>
    <recommendedName>
        <fullName evidence="4">Glabrous enhancer-binding protein-like DBD domain-containing protein</fullName>
    </recommendedName>
</protein>
<dbReference type="EMBL" id="JAATIQ010000956">
    <property type="protein sequence ID" value="KAF4346615.1"/>
    <property type="molecule type" value="Genomic_DNA"/>
</dbReference>